<comment type="caution">
    <text evidence="1">The sequence shown here is derived from an EMBL/GenBank/DDBJ whole genome shotgun (WGS) entry which is preliminary data.</text>
</comment>
<sequence length="54" mass="6247">MLGIFASVIKTSTGQEAWDPHHTPAPRAHPVLEHERRKGLELRRFLKIDRTRCS</sequence>
<accession>A0ABS5WQH8</accession>
<dbReference type="RefSeq" id="WP_162930675.1">
    <property type="nucleotide sequence ID" value="NZ_JAHHDY010000012.1"/>
</dbReference>
<evidence type="ECO:0000313" key="2">
    <source>
        <dbReference type="Proteomes" id="UP000763802"/>
    </source>
</evidence>
<organism evidence="1 2">
    <name type="scientific">Falsiruegeria litorea</name>
    <dbReference type="NCBI Taxonomy" id="1280831"/>
    <lineage>
        <taxon>Bacteria</taxon>
        <taxon>Pseudomonadati</taxon>
        <taxon>Pseudomonadota</taxon>
        <taxon>Alphaproteobacteria</taxon>
        <taxon>Rhodobacterales</taxon>
        <taxon>Roseobacteraceae</taxon>
        <taxon>Falsiruegeria</taxon>
    </lineage>
</organism>
<proteinExistence type="predicted"/>
<evidence type="ECO:0000313" key="1">
    <source>
        <dbReference type="EMBL" id="MBT3141396.1"/>
    </source>
</evidence>
<dbReference type="EMBL" id="JAHHDY010000012">
    <property type="protein sequence ID" value="MBT3141396.1"/>
    <property type="molecule type" value="Genomic_DNA"/>
</dbReference>
<name>A0ABS5WQH8_9RHOB</name>
<reference evidence="1 2" key="1">
    <citation type="submission" date="2021-05" db="EMBL/GenBank/DDBJ databases">
        <title>Draft genomes of marine bacteria isolated from model chitin particles.</title>
        <authorList>
            <person name="Datta M.S."/>
            <person name="Schwartzman J.A."/>
            <person name="Cordero O."/>
        </authorList>
    </citation>
    <scope>NUCLEOTIDE SEQUENCE [LARGE SCALE GENOMIC DNA]</scope>
    <source>
        <strain evidence="1 2">4E07</strain>
    </source>
</reference>
<keyword evidence="2" id="KW-1185">Reference proteome</keyword>
<gene>
    <name evidence="1" type="ORF">KL867_10060</name>
</gene>
<dbReference type="Proteomes" id="UP000763802">
    <property type="component" value="Unassembled WGS sequence"/>
</dbReference>
<protein>
    <submittedName>
        <fullName evidence="1">Uncharacterized protein</fullName>
    </submittedName>
</protein>